<organism evidence="1 2">
    <name type="scientific">Paxillus rubicundulus Ve08.2h10</name>
    <dbReference type="NCBI Taxonomy" id="930991"/>
    <lineage>
        <taxon>Eukaryota</taxon>
        <taxon>Fungi</taxon>
        <taxon>Dikarya</taxon>
        <taxon>Basidiomycota</taxon>
        <taxon>Agaricomycotina</taxon>
        <taxon>Agaricomycetes</taxon>
        <taxon>Agaricomycetidae</taxon>
        <taxon>Boletales</taxon>
        <taxon>Paxilineae</taxon>
        <taxon>Paxillaceae</taxon>
        <taxon>Paxillus</taxon>
    </lineage>
</organism>
<name>A0A0D0DGD3_9AGAM</name>
<dbReference type="Gene3D" id="3.40.50.300">
    <property type="entry name" value="P-loop containing nucleotide triphosphate hydrolases"/>
    <property type="match status" value="1"/>
</dbReference>
<keyword evidence="2" id="KW-1185">Reference proteome</keyword>
<reference evidence="1 2" key="1">
    <citation type="submission" date="2014-04" db="EMBL/GenBank/DDBJ databases">
        <authorList>
            <consortium name="DOE Joint Genome Institute"/>
            <person name="Kuo A."/>
            <person name="Kohler A."/>
            <person name="Jargeat P."/>
            <person name="Nagy L.G."/>
            <person name="Floudas D."/>
            <person name="Copeland A."/>
            <person name="Barry K.W."/>
            <person name="Cichocki N."/>
            <person name="Veneault-Fourrey C."/>
            <person name="LaButti K."/>
            <person name="Lindquist E.A."/>
            <person name="Lipzen A."/>
            <person name="Lundell T."/>
            <person name="Morin E."/>
            <person name="Murat C."/>
            <person name="Sun H."/>
            <person name="Tunlid A."/>
            <person name="Henrissat B."/>
            <person name="Grigoriev I.V."/>
            <person name="Hibbett D.S."/>
            <person name="Martin F."/>
            <person name="Nordberg H.P."/>
            <person name="Cantor M.N."/>
            <person name="Hua S.X."/>
        </authorList>
    </citation>
    <scope>NUCLEOTIDE SEQUENCE [LARGE SCALE GENOMIC DNA]</scope>
    <source>
        <strain evidence="1 2">Ve08.2h10</strain>
    </source>
</reference>
<dbReference type="InParanoid" id="A0A0D0DGD3"/>
<dbReference type="AlphaFoldDB" id="A0A0D0DGD3"/>
<reference evidence="2" key="2">
    <citation type="submission" date="2015-01" db="EMBL/GenBank/DDBJ databases">
        <title>Evolutionary Origins and Diversification of the Mycorrhizal Mutualists.</title>
        <authorList>
            <consortium name="DOE Joint Genome Institute"/>
            <consortium name="Mycorrhizal Genomics Consortium"/>
            <person name="Kohler A."/>
            <person name="Kuo A."/>
            <person name="Nagy L.G."/>
            <person name="Floudas D."/>
            <person name="Copeland A."/>
            <person name="Barry K.W."/>
            <person name="Cichocki N."/>
            <person name="Veneault-Fourrey C."/>
            <person name="LaButti K."/>
            <person name="Lindquist E.A."/>
            <person name="Lipzen A."/>
            <person name="Lundell T."/>
            <person name="Morin E."/>
            <person name="Murat C."/>
            <person name="Riley R."/>
            <person name="Ohm R."/>
            <person name="Sun H."/>
            <person name="Tunlid A."/>
            <person name="Henrissat B."/>
            <person name="Grigoriev I.V."/>
            <person name="Hibbett D.S."/>
            <person name="Martin F."/>
        </authorList>
    </citation>
    <scope>NUCLEOTIDE SEQUENCE [LARGE SCALE GENOMIC DNA]</scope>
    <source>
        <strain evidence="2">Ve08.2h10</strain>
    </source>
</reference>
<dbReference type="STRING" id="930991.A0A0D0DGD3"/>
<sequence length="353" mass="39248">MATHQGHNTLSDVVRPFFPRPNNASTENLYFASMLALLRPWSHLQDIKNGHGDFCSSFDAFRATASQVAVNIMAGIQYYYECKNAAKVQHKDESLSTSRDKGRDWMVREDVEMMEENTATMDDSSAEVWLIEADLKTYEDTQKNQQEELHGQLAIAIASSRHIFSDDTLNQSCQSTNVGFAHGDNYLKLQNWQASMMLKVAELNGDNESEEYVESEELIGEVLPVTSTDMVEVEVGSNEGGVKCFPILTVQDHLNLVDASCLLSDQRHAYDIIDWHLSETLAGCNPPQLLMIIPGEGGVGKSKMIETITQNFKCQGVTHLLTKSVYTGIAASIVDGKTLHVIMQTPVNAHERS</sequence>
<protein>
    <recommendedName>
        <fullName evidence="3">DNA helicase</fullName>
    </recommendedName>
</protein>
<evidence type="ECO:0008006" key="3">
    <source>
        <dbReference type="Google" id="ProtNLM"/>
    </source>
</evidence>
<dbReference type="InterPro" id="IPR027417">
    <property type="entry name" value="P-loop_NTPase"/>
</dbReference>
<proteinExistence type="predicted"/>
<evidence type="ECO:0000313" key="1">
    <source>
        <dbReference type="EMBL" id="KIK80329.1"/>
    </source>
</evidence>
<dbReference type="EMBL" id="KN826044">
    <property type="protein sequence ID" value="KIK80329.1"/>
    <property type="molecule type" value="Genomic_DNA"/>
</dbReference>
<accession>A0A0D0DGD3</accession>
<gene>
    <name evidence="1" type="ORF">PAXRUDRAFT_36220</name>
</gene>
<dbReference type="HOGENOM" id="CLU_043109_0_0_1"/>
<evidence type="ECO:0000313" key="2">
    <source>
        <dbReference type="Proteomes" id="UP000054538"/>
    </source>
</evidence>
<dbReference type="OrthoDB" id="2691927at2759"/>
<dbReference type="Proteomes" id="UP000054538">
    <property type="component" value="Unassembled WGS sequence"/>
</dbReference>